<keyword evidence="2" id="KW-1185">Reference proteome</keyword>
<dbReference type="Proteomes" id="UP000313849">
    <property type="component" value="Unassembled WGS sequence"/>
</dbReference>
<reference evidence="1 2" key="1">
    <citation type="submission" date="2019-06" db="EMBL/GenBank/DDBJ databases">
        <title>Draft genome sequence of Miniimonas arenae KCTC 19750T isolated from sea sand.</title>
        <authorList>
            <person name="Park S.-J."/>
        </authorList>
    </citation>
    <scope>NUCLEOTIDE SEQUENCE [LARGE SCALE GENOMIC DNA]</scope>
    <source>
        <strain evidence="1 2">KCTC 19750</strain>
    </source>
</reference>
<evidence type="ECO:0000313" key="1">
    <source>
        <dbReference type="EMBL" id="TNU73106.1"/>
    </source>
</evidence>
<gene>
    <name evidence="1" type="ORF">FH969_13205</name>
</gene>
<accession>A0A5C5BB47</accession>
<dbReference type="Gene3D" id="2.60.200.60">
    <property type="match status" value="1"/>
</dbReference>
<dbReference type="RefSeq" id="WP_108717574.1">
    <property type="nucleotide sequence ID" value="NZ_VENP01000065.1"/>
</dbReference>
<dbReference type="AlphaFoldDB" id="A0A5C5BB47"/>
<sequence length="104" mass="9898">MPTGPWLRAGDVALCPLTTGPVPHVGGPITPAGCVPTVLVMGMPAAVANAMPGSIPCVGPPNGIAMGSLTVLVGGFPAARLGDQSMHGTPIAPGPGAATVIVGG</sequence>
<dbReference type="OrthoDB" id="197187at2"/>
<name>A0A5C5BB47_9MICO</name>
<organism evidence="1 2">
    <name type="scientific">Miniimonas arenae</name>
    <dbReference type="NCBI Taxonomy" id="676201"/>
    <lineage>
        <taxon>Bacteria</taxon>
        <taxon>Bacillati</taxon>
        <taxon>Actinomycetota</taxon>
        <taxon>Actinomycetes</taxon>
        <taxon>Micrococcales</taxon>
        <taxon>Beutenbergiaceae</taxon>
        <taxon>Miniimonas</taxon>
    </lineage>
</organism>
<dbReference type="EMBL" id="VENP01000065">
    <property type="protein sequence ID" value="TNU73106.1"/>
    <property type="molecule type" value="Genomic_DNA"/>
</dbReference>
<evidence type="ECO:0000313" key="2">
    <source>
        <dbReference type="Proteomes" id="UP000313849"/>
    </source>
</evidence>
<proteinExistence type="predicted"/>
<dbReference type="InterPro" id="IPR008727">
    <property type="entry name" value="PAAR_motif"/>
</dbReference>
<comment type="caution">
    <text evidence="1">The sequence shown here is derived from an EMBL/GenBank/DDBJ whole genome shotgun (WGS) entry which is preliminary data.</text>
</comment>
<dbReference type="Pfam" id="PF05488">
    <property type="entry name" value="PAAR_motif"/>
    <property type="match status" value="1"/>
</dbReference>
<protein>
    <submittedName>
        <fullName evidence="1">Type VI secretion protein</fullName>
    </submittedName>
</protein>